<name>A0AAD8A150_DIPPU</name>
<accession>A0AAD8A150</accession>
<keyword evidence="3" id="KW-1185">Reference proteome</keyword>
<feature type="region of interest" description="Disordered" evidence="1">
    <location>
        <begin position="21"/>
        <end position="42"/>
    </location>
</feature>
<dbReference type="EMBL" id="JASPKZ010004207">
    <property type="protein sequence ID" value="KAJ9590559.1"/>
    <property type="molecule type" value="Genomic_DNA"/>
</dbReference>
<protein>
    <submittedName>
        <fullName evidence="2">Uncharacterized protein</fullName>
    </submittedName>
</protein>
<comment type="caution">
    <text evidence="2">The sequence shown here is derived from an EMBL/GenBank/DDBJ whole genome shotgun (WGS) entry which is preliminary data.</text>
</comment>
<evidence type="ECO:0000313" key="3">
    <source>
        <dbReference type="Proteomes" id="UP001233999"/>
    </source>
</evidence>
<feature type="non-terminal residue" evidence="2">
    <location>
        <position position="65"/>
    </location>
</feature>
<sequence length="65" mass="6987">VDYLSFSVTIFVQTSVSNCQLNSSSHEEENPPTFSSSDASNSSIISSSCEDKLACFNLTGKNYPA</sequence>
<dbReference type="Proteomes" id="UP001233999">
    <property type="component" value="Unassembled WGS sequence"/>
</dbReference>
<reference evidence="2" key="1">
    <citation type="journal article" date="2023" name="IScience">
        <title>Live-bearing cockroach genome reveals convergent evolutionary mechanisms linked to viviparity in insects and beyond.</title>
        <authorList>
            <person name="Fouks B."/>
            <person name="Harrison M.C."/>
            <person name="Mikhailova A.A."/>
            <person name="Marchal E."/>
            <person name="English S."/>
            <person name="Carruthers M."/>
            <person name="Jennings E.C."/>
            <person name="Chiamaka E.L."/>
            <person name="Frigard R.A."/>
            <person name="Pippel M."/>
            <person name="Attardo G.M."/>
            <person name="Benoit J.B."/>
            <person name="Bornberg-Bauer E."/>
            <person name="Tobe S.S."/>
        </authorList>
    </citation>
    <scope>NUCLEOTIDE SEQUENCE</scope>
    <source>
        <strain evidence="2">Stay&amp;Tobe</strain>
    </source>
</reference>
<reference evidence="2" key="2">
    <citation type="submission" date="2023-05" db="EMBL/GenBank/DDBJ databases">
        <authorList>
            <person name="Fouks B."/>
        </authorList>
    </citation>
    <scope>NUCLEOTIDE SEQUENCE</scope>
    <source>
        <strain evidence="2">Stay&amp;Tobe</strain>
        <tissue evidence="2">Testes</tissue>
    </source>
</reference>
<proteinExistence type="predicted"/>
<gene>
    <name evidence="2" type="ORF">L9F63_016408</name>
</gene>
<dbReference type="AlphaFoldDB" id="A0AAD8A150"/>
<evidence type="ECO:0000313" key="2">
    <source>
        <dbReference type="EMBL" id="KAJ9590559.1"/>
    </source>
</evidence>
<feature type="non-terminal residue" evidence="2">
    <location>
        <position position="1"/>
    </location>
</feature>
<evidence type="ECO:0000256" key="1">
    <source>
        <dbReference type="SAM" id="MobiDB-lite"/>
    </source>
</evidence>
<organism evidence="2 3">
    <name type="scientific">Diploptera punctata</name>
    <name type="common">Pacific beetle cockroach</name>
    <dbReference type="NCBI Taxonomy" id="6984"/>
    <lineage>
        <taxon>Eukaryota</taxon>
        <taxon>Metazoa</taxon>
        <taxon>Ecdysozoa</taxon>
        <taxon>Arthropoda</taxon>
        <taxon>Hexapoda</taxon>
        <taxon>Insecta</taxon>
        <taxon>Pterygota</taxon>
        <taxon>Neoptera</taxon>
        <taxon>Polyneoptera</taxon>
        <taxon>Dictyoptera</taxon>
        <taxon>Blattodea</taxon>
        <taxon>Blaberoidea</taxon>
        <taxon>Blaberidae</taxon>
        <taxon>Diplopterinae</taxon>
        <taxon>Diploptera</taxon>
    </lineage>
</organism>